<dbReference type="InterPro" id="IPR043128">
    <property type="entry name" value="Rev_trsase/Diguanyl_cyclase"/>
</dbReference>
<reference evidence="11" key="1">
    <citation type="submission" date="2025-08" db="UniProtKB">
        <authorList>
            <consortium name="RefSeq"/>
        </authorList>
    </citation>
    <scope>IDENTIFICATION</scope>
</reference>
<gene>
    <name evidence="11" type="primary">LOC106552776</name>
</gene>
<keyword evidence="10" id="KW-1185">Reference proteome</keyword>
<keyword evidence="7" id="KW-1015">Disulfide bond</keyword>
<dbReference type="GO" id="GO:0001761">
    <property type="term" value="F:beta-alanine transmembrane transporter activity"/>
    <property type="evidence" value="ECO:0007669"/>
    <property type="project" value="TreeGrafter"/>
</dbReference>
<dbReference type="PANTHER" id="PTHR11616:SF286">
    <property type="entry name" value="SODIUM- AND CHLORIDE-DEPENDENT NEUTRAL AND BASIC AMINO ACID TRANSPORTER B(0+)"/>
    <property type="match status" value="1"/>
</dbReference>
<dbReference type="InterPro" id="IPR037272">
    <property type="entry name" value="SNS_sf"/>
</dbReference>
<evidence type="ECO:0000256" key="4">
    <source>
        <dbReference type="ARBA" id="ARBA00022989"/>
    </source>
</evidence>
<feature type="binding site" evidence="6">
    <location>
        <position position="49"/>
    </location>
    <ligand>
        <name>Na(+)</name>
        <dbReference type="ChEBI" id="CHEBI:29101"/>
        <label>2</label>
    </ligand>
</feature>
<evidence type="ECO:0000256" key="6">
    <source>
        <dbReference type="PIRSR" id="PIRSR600175-1"/>
    </source>
</evidence>
<dbReference type="Proteomes" id="UP000504617">
    <property type="component" value="Unplaced"/>
</dbReference>
<feature type="transmembrane region" description="Helical" evidence="9">
    <location>
        <begin position="43"/>
        <end position="60"/>
    </location>
</feature>
<organism evidence="10 11">
    <name type="scientific">Thamnophis sirtalis</name>
    <dbReference type="NCBI Taxonomy" id="35019"/>
    <lineage>
        <taxon>Eukaryota</taxon>
        <taxon>Metazoa</taxon>
        <taxon>Chordata</taxon>
        <taxon>Craniata</taxon>
        <taxon>Vertebrata</taxon>
        <taxon>Euteleostomi</taxon>
        <taxon>Lepidosauria</taxon>
        <taxon>Squamata</taxon>
        <taxon>Bifurcata</taxon>
        <taxon>Unidentata</taxon>
        <taxon>Episquamata</taxon>
        <taxon>Toxicofera</taxon>
        <taxon>Serpentes</taxon>
        <taxon>Colubroidea</taxon>
        <taxon>Colubridae</taxon>
        <taxon>Natricinae</taxon>
        <taxon>Thamnophis</taxon>
    </lineage>
</organism>
<keyword evidence="4 9" id="KW-1133">Transmembrane helix</keyword>
<dbReference type="KEGG" id="tsr:106552776"/>
<evidence type="ECO:0000313" key="11">
    <source>
        <dbReference type="RefSeq" id="XP_013926608.1"/>
    </source>
</evidence>
<dbReference type="AlphaFoldDB" id="A0A6I9YQ19"/>
<dbReference type="RefSeq" id="XP_013926608.1">
    <property type="nucleotide sequence ID" value="XM_014071133.1"/>
</dbReference>
<keyword evidence="8" id="KW-0769">Symport</keyword>
<feature type="disulfide bond" evidence="7">
    <location>
        <begin position="154"/>
        <end position="163"/>
    </location>
</feature>
<feature type="binding site" evidence="6">
    <location>
        <position position="51"/>
    </location>
    <ligand>
        <name>Na(+)</name>
        <dbReference type="ChEBI" id="CHEBI:29101"/>
        <label>1</label>
    </ligand>
</feature>
<dbReference type="PROSITE" id="PS00610">
    <property type="entry name" value="NA_NEUROTRAN_SYMP_1"/>
    <property type="match status" value="1"/>
</dbReference>
<keyword evidence="6" id="KW-0915">Sodium</keyword>
<evidence type="ECO:0000313" key="10">
    <source>
        <dbReference type="Proteomes" id="UP000504617"/>
    </source>
</evidence>
<feature type="transmembrane region" description="Helical" evidence="9">
    <location>
        <begin position="72"/>
        <end position="90"/>
    </location>
</feature>
<sequence length="492" mass="55480">MGWLQLPNCLRFGRKEFTLSTEKIVDSQDENTERGNWSSKTDYLLSMVGYAVGLGNVWRFPYLTYENGGGAFLIPYAIMLALAGLPLFFMECSLGQFASLGPVSIWRILPLFQGVGITMVVISTFVTIYYNVIIAYSLYYLFASFQRVVPWNDCNATWADHRCSKTPLVLSCNVTMGNTIMNMSYPEVLSKNLTCIPDSQVFEDSQLPSEQYWNYKVLQRSANISETGVIVWYLALCLLLSWLIVAVSLVKGIKSSGKVIAGGIQPVRTYPAKNQDEILNTGSEISGRMCQEFRELPVHTRLWSQEVLMDSYNDVYQNCVNQGAPQDLQLWFGGDGNPAISGESKTDSDDNLLVSPHVDPMTIPVELRGAPAVFMQLINEVLHEHLYKGVLVYLDDILIYMETLEEHVRLVCSCARVPKKLRAAELYAKFSECEFHQEKNDYLRYHISHMGIEMDPENIQAVIEWAPPTPANSYKGLGEGCQFLPPVHPFIC</sequence>
<evidence type="ECO:0000256" key="5">
    <source>
        <dbReference type="ARBA" id="ARBA00023136"/>
    </source>
</evidence>
<dbReference type="GO" id="GO:0005886">
    <property type="term" value="C:plasma membrane"/>
    <property type="evidence" value="ECO:0007669"/>
    <property type="project" value="TreeGrafter"/>
</dbReference>
<dbReference type="GeneID" id="106552776"/>
<dbReference type="SUPFAM" id="SSF56672">
    <property type="entry name" value="DNA/RNA polymerases"/>
    <property type="match status" value="1"/>
</dbReference>
<feature type="transmembrane region" description="Helical" evidence="9">
    <location>
        <begin position="111"/>
        <end position="142"/>
    </location>
</feature>
<dbReference type="GO" id="GO:0022858">
    <property type="term" value="F:alanine transmembrane transporter activity"/>
    <property type="evidence" value="ECO:0007669"/>
    <property type="project" value="TreeGrafter"/>
</dbReference>
<dbReference type="Gene3D" id="3.30.70.270">
    <property type="match status" value="1"/>
</dbReference>
<keyword evidence="5 9" id="KW-0472">Membrane</keyword>
<dbReference type="SUPFAM" id="SSF161070">
    <property type="entry name" value="SNF-like"/>
    <property type="match status" value="1"/>
</dbReference>
<dbReference type="GO" id="GO:1901235">
    <property type="term" value="F:(R)-carnitine transmembrane transporter activity"/>
    <property type="evidence" value="ECO:0007669"/>
    <property type="project" value="TreeGrafter"/>
</dbReference>
<proteinExistence type="inferred from homology"/>
<dbReference type="GO" id="GO:0015657">
    <property type="term" value="F:branched-chain amino acid:sodium symporter activity"/>
    <property type="evidence" value="ECO:0007669"/>
    <property type="project" value="TreeGrafter"/>
</dbReference>
<name>A0A6I9YQ19_9SAUR</name>
<comment type="subcellular location">
    <subcellularLocation>
        <location evidence="1">Membrane</location>
        <topology evidence="1">Multi-pass membrane protein</topology>
    </subcellularLocation>
</comment>
<feature type="transmembrane region" description="Helical" evidence="9">
    <location>
        <begin position="230"/>
        <end position="250"/>
    </location>
</feature>
<dbReference type="InterPro" id="IPR000175">
    <property type="entry name" value="Na/ntran_symport"/>
</dbReference>
<dbReference type="PANTHER" id="PTHR11616">
    <property type="entry name" value="SODIUM/CHLORIDE DEPENDENT TRANSPORTER"/>
    <property type="match status" value="1"/>
</dbReference>
<dbReference type="GO" id="GO:0046872">
    <property type="term" value="F:metal ion binding"/>
    <property type="evidence" value="ECO:0007669"/>
    <property type="project" value="UniProtKB-KW"/>
</dbReference>
<dbReference type="GO" id="GO:0015374">
    <property type="term" value="F:neutral, basic amino acid:sodium:chloride symporter activity"/>
    <property type="evidence" value="ECO:0007669"/>
    <property type="project" value="TreeGrafter"/>
</dbReference>
<dbReference type="PROSITE" id="PS50267">
    <property type="entry name" value="NA_NEUROTRAN_SYMP_3"/>
    <property type="match status" value="1"/>
</dbReference>
<evidence type="ECO:0000256" key="1">
    <source>
        <dbReference type="ARBA" id="ARBA00004141"/>
    </source>
</evidence>
<dbReference type="GO" id="GO:0089718">
    <property type="term" value="P:amino acid import across plasma membrane"/>
    <property type="evidence" value="ECO:0007669"/>
    <property type="project" value="TreeGrafter"/>
</dbReference>
<protein>
    <recommendedName>
        <fullName evidence="8">Transporter</fullName>
    </recommendedName>
</protein>
<feature type="binding site" evidence="6">
    <location>
        <position position="56"/>
    </location>
    <ligand>
        <name>Na(+)</name>
        <dbReference type="ChEBI" id="CHEBI:29101"/>
        <label>1</label>
    </ligand>
</feature>
<dbReference type="OrthoDB" id="6581954at2759"/>
<dbReference type="PRINTS" id="PR00176">
    <property type="entry name" value="NANEUSMPORT"/>
</dbReference>
<evidence type="ECO:0000256" key="3">
    <source>
        <dbReference type="ARBA" id="ARBA00022692"/>
    </source>
</evidence>
<evidence type="ECO:0000256" key="2">
    <source>
        <dbReference type="ARBA" id="ARBA00022448"/>
    </source>
</evidence>
<feature type="binding site" evidence="6">
    <location>
        <position position="52"/>
    </location>
    <ligand>
        <name>Na(+)</name>
        <dbReference type="ChEBI" id="CHEBI:29101"/>
        <label>1</label>
    </ligand>
</feature>
<comment type="similarity">
    <text evidence="8">Belongs to the sodium:neurotransmitter symporter (SNF) (TC 2.A.22) family.</text>
</comment>
<dbReference type="InterPro" id="IPR043502">
    <property type="entry name" value="DNA/RNA_pol_sf"/>
</dbReference>
<keyword evidence="6" id="KW-0479">Metal-binding</keyword>
<accession>A0A6I9YQ19</accession>
<evidence type="ECO:0000256" key="8">
    <source>
        <dbReference type="RuleBase" id="RU003732"/>
    </source>
</evidence>
<dbReference type="Pfam" id="PF00209">
    <property type="entry name" value="SNF"/>
    <property type="match status" value="1"/>
</dbReference>
<evidence type="ECO:0000256" key="9">
    <source>
        <dbReference type="SAM" id="Phobius"/>
    </source>
</evidence>
<keyword evidence="3 8" id="KW-0812">Transmembrane</keyword>
<dbReference type="PROSITE" id="PS00754">
    <property type="entry name" value="NA_NEUROTRAN_SYMP_2"/>
    <property type="match status" value="1"/>
</dbReference>
<keyword evidence="2 8" id="KW-0813">Transport</keyword>
<evidence type="ECO:0000256" key="7">
    <source>
        <dbReference type="PIRSR" id="PIRSR600175-2"/>
    </source>
</evidence>